<evidence type="ECO:0000313" key="2">
    <source>
        <dbReference type="EMBL" id="AFZ07066.1"/>
    </source>
</evidence>
<dbReference type="Gene3D" id="2.30.30.40">
    <property type="entry name" value="SH3 Domains"/>
    <property type="match status" value="1"/>
</dbReference>
<keyword evidence="3" id="KW-1185">Reference proteome</keyword>
<dbReference type="HOGENOM" id="CLU_949425_0_0_3"/>
<dbReference type="Proteomes" id="UP000010478">
    <property type="component" value="Chromosome"/>
</dbReference>
<evidence type="ECO:0000259" key="1">
    <source>
        <dbReference type="PROSITE" id="PS51781"/>
    </source>
</evidence>
<dbReference type="InterPro" id="IPR003646">
    <property type="entry name" value="SH3-like_bac-type"/>
</dbReference>
<dbReference type="AlphaFoldDB" id="K9VGK8"/>
<reference evidence="2 3" key="1">
    <citation type="submission" date="2012-05" db="EMBL/GenBank/DDBJ databases">
        <title>Finished chromosome of genome of Oscillatoria sp. PCC 7112.</title>
        <authorList>
            <consortium name="US DOE Joint Genome Institute"/>
            <person name="Gugger M."/>
            <person name="Coursin T."/>
            <person name="Rippka R."/>
            <person name="Tandeau De Marsac N."/>
            <person name="Huntemann M."/>
            <person name="Wei C.-L."/>
            <person name="Han J."/>
            <person name="Detter J.C."/>
            <person name="Han C."/>
            <person name="Tapia R."/>
            <person name="Davenport K."/>
            <person name="Daligault H."/>
            <person name="Erkkila T."/>
            <person name="Gu W."/>
            <person name="Munk A.C.C."/>
            <person name="Teshima H."/>
            <person name="Xu Y."/>
            <person name="Chain P."/>
            <person name="Chen A."/>
            <person name="Krypides N."/>
            <person name="Mavromatis K."/>
            <person name="Markowitz V."/>
            <person name="Szeto E."/>
            <person name="Ivanova N."/>
            <person name="Mikhailova N."/>
            <person name="Ovchinnikova G."/>
            <person name="Pagani I."/>
            <person name="Pati A."/>
            <person name="Goodwin L."/>
            <person name="Peters L."/>
            <person name="Pitluck S."/>
            <person name="Woyke T."/>
            <person name="Kerfeld C."/>
        </authorList>
    </citation>
    <scope>NUCLEOTIDE SEQUENCE [LARGE SCALE GENOMIC DNA]</scope>
    <source>
        <strain evidence="2 3">PCC 7112</strain>
    </source>
</reference>
<proteinExistence type="predicted"/>
<dbReference type="PROSITE" id="PS51781">
    <property type="entry name" value="SH3B"/>
    <property type="match status" value="1"/>
</dbReference>
<accession>K9VGK8</accession>
<feature type="domain" description="SH3b" evidence="1">
    <location>
        <begin position="2"/>
        <end position="71"/>
    </location>
</feature>
<dbReference type="OrthoDB" id="455856at2"/>
<sequence>MADLYIVNATSLNIRSSAQVEENNQITSIPKGHVISKIGVAADESWWKVLTIKDGQRLEGFVASRFLEVAPKRIQGIGWFKEQFKSKIEAAIVGTPFSLDMLTAIALQETYYIWGNLYKKLPVDEVLKLCVGDTLDTPNRSAFPKNKAALLSVTKGDEMFKIARKALVDLGVHVEDYKKVADSYPNKFCHGFGIFQLDLQFFEKDPDYFLQKRWYSFDNCLSKCTKELNEALKRAYGSGKTALTDTEKVYVAIAYNRGSVDFSRGFKQGFRDSSGKYYGEYIWEYLQLAKSVP</sequence>
<protein>
    <submittedName>
        <fullName evidence="2">SH3 type 3 domain protein</fullName>
    </submittedName>
</protein>
<gene>
    <name evidence="2" type="ORF">Osc7112_2652</name>
</gene>
<name>K9VGK8_9CYAN</name>
<dbReference type="STRING" id="179408.Osc7112_2652"/>
<dbReference type="eggNOG" id="COG4991">
    <property type="taxonomic scope" value="Bacteria"/>
</dbReference>
<dbReference type="RefSeq" id="WP_015176355.1">
    <property type="nucleotide sequence ID" value="NC_019729.1"/>
</dbReference>
<organism evidence="2 3">
    <name type="scientific">Phormidium nigroviride PCC 7112</name>
    <dbReference type="NCBI Taxonomy" id="179408"/>
    <lineage>
        <taxon>Bacteria</taxon>
        <taxon>Bacillati</taxon>
        <taxon>Cyanobacteriota</taxon>
        <taxon>Cyanophyceae</taxon>
        <taxon>Oscillatoriophycideae</taxon>
        <taxon>Oscillatoriales</taxon>
        <taxon>Oscillatoriaceae</taxon>
        <taxon>Phormidium</taxon>
    </lineage>
</organism>
<dbReference type="eggNOG" id="COG3584">
    <property type="taxonomic scope" value="Bacteria"/>
</dbReference>
<dbReference type="KEGG" id="oni:Osc7112_2652"/>
<evidence type="ECO:0000313" key="3">
    <source>
        <dbReference type="Proteomes" id="UP000010478"/>
    </source>
</evidence>
<dbReference type="EMBL" id="CP003614">
    <property type="protein sequence ID" value="AFZ07066.1"/>
    <property type="molecule type" value="Genomic_DNA"/>
</dbReference>